<dbReference type="PANTHER" id="PTHR43280">
    <property type="entry name" value="ARAC-FAMILY TRANSCRIPTIONAL REGULATOR"/>
    <property type="match status" value="1"/>
</dbReference>
<name>A0A3E4LK25_9FIRM</name>
<sequence>MQINNYQNYHETKQHTTAEFPYNTYPCSIPLDFTRVPLHWHDELELIVIKKGHGLISVDFQKKIVNAGDIIFIRPGCLHSIEQHESDSMEYENILLLPELLISGDNDLCATQFLRPLMSGSVPVEIFFTPAVPCHGQLTECICQIDLLCETRPDGWQLALKGYLFQFFYILISNQKKKEHASSPRLKSLEKMKLVLRYVEEHYTEPVSIEDMAALTYYSKSHFMKFFKLHMGTGFIEYLNDYRLTIAGQKLKNSSDSVLTIAEECGFEHLSYFNRLFKRKYGTTPGKYRSGLH</sequence>
<dbReference type="RefSeq" id="WP_005610514.1">
    <property type="nucleotide sequence ID" value="NZ_CABKOA010000024.1"/>
</dbReference>
<dbReference type="InterPro" id="IPR018060">
    <property type="entry name" value="HTH_AraC"/>
</dbReference>
<evidence type="ECO:0000313" key="5">
    <source>
        <dbReference type="EMBL" id="RGK37655.1"/>
    </source>
</evidence>
<dbReference type="Pfam" id="PF12833">
    <property type="entry name" value="HTH_18"/>
    <property type="match status" value="1"/>
</dbReference>
<evidence type="ECO:0000256" key="3">
    <source>
        <dbReference type="ARBA" id="ARBA00023163"/>
    </source>
</evidence>
<dbReference type="AlphaFoldDB" id="A0A3E4LK25"/>
<dbReference type="Gene3D" id="2.60.120.10">
    <property type="entry name" value="Jelly Rolls"/>
    <property type="match status" value="1"/>
</dbReference>
<keyword evidence="1" id="KW-0805">Transcription regulation</keyword>
<evidence type="ECO:0000313" key="10">
    <source>
        <dbReference type="Proteomes" id="UP000285832"/>
    </source>
</evidence>
<dbReference type="EMBL" id="QRHG01000021">
    <property type="protein sequence ID" value="RHF59532.1"/>
    <property type="molecule type" value="Genomic_DNA"/>
</dbReference>
<dbReference type="InterPro" id="IPR014710">
    <property type="entry name" value="RmlC-like_jellyroll"/>
</dbReference>
<feature type="domain" description="HTH araC/xylS-type" evidence="4">
    <location>
        <begin position="193"/>
        <end position="291"/>
    </location>
</feature>
<dbReference type="InterPro" id="IPR020449">
    <property type="entry name" value="Tscrpt_reg_AraC-type_HTH"/>
</dbReference>
<evidence type="ECO:0000256" key="2">
    <source>
        <dbReference type="ARBA" id="ARBA00023125"/>
    </source>
</evidence>
<dbReference type="PRINTS" id="PR00032">
    <property type="entry name" value="HTHARAC"/>
</dbReference>
<reference evidence="8 9" key="1">
    <citation type="submission" date="2018-08" db="EMBL/GenBank/DDBJ databases">
        <title>A genome reference for cultivated species of the human gut microbiota.</title>
        <authorList>
            <person name="Zou Y."/>
            <person name="Xue W."/>
            <person name="Luo G."/>
        </authorList>
    </citation>
    <scope>NUCLEOTIDE SEQUENCE [LARGE SCALE GENOMIC DNA]</scope>
    <source>
        <strain evidence="7 10">AM09-9</strain>
        <strain evidence="6 9">AM25-1LB</strain>
        <strain evidence="5 8">TF11-7</strain>
    </source>
</reference>
<proteinExistence type="predicted"/>
<evidence type="ECO:0000313" key="8">
    <source>
        <dbReference type="Proteomes" id="UP000260793"/>
    </source>
</evidence>
<evidence type="ECO:0000313" key="7">
    <source>
        <dbReference type="EMBL" id="RHJ60475.1"/>
    </source>
</evidence>
<evidence type="ECO:0000256" key="1">
    <source>
        <dbReference type="ARBA" id="ARBA00023015"/>
    </source>
</evidence>
<keyword evidence="3" id="KW-0804">Transcription</keyword>
<dbReference type="Proteomes" id="UP000260793">
    <property type="component" value="Unassembled WGS sequence"/>
</dbReference>
<evidence type="ECO:0000259" key="4">
    <source>
        <dbReference type="PROSITE" id="PS01124"/>
    </source>
</evidence>
<dbReference type="EMBL" id="QRMI01000022">
    <property type="protein sequence ID" value="RHJ60475.1"/>
    <property type="molecule type" value="Genomic_DNA"/>
</dbReference>
<dbReference type="SUPFAM" id="SSF51215">
    <property type="entry name" value="Regulatory protein AraC"/>
    <property type="match status" value="1"/>
</dbReference>
<dbReference type="Gene3D" id="1.10.10.60">
    <property type="entry name" value="Homeodomain-like"/>
    <property type="match status" value="2"/>
</dbReference>
<dbReference type="GeneID" id="77333531"/>
<accession>A0A3E4LK25</accession>
<dbReference type="InterPro" id="IPR037923">
    <property type="entry name" value="HTH-like"/>
</dbReference>
<evidence type="ECO:0000313" key="6">
    <source>
        <dbReference type="EMBL" id="RHF59532.1"/>
    </source>
</evidence>
<dbReference type="EMBL" id="QSQN01000035">
    <property type="protein sequence ID" value="RGK37655.1"/>
    <property type="molecule type" value="Genomic_DNA"/>
</dbReference>
<dbReference type="GO" id="GO:0043565">
    <property type="term" value="F:sequence-specific DNA binding"/>
    <property type="evidence" value="ECO:0007669"/>
    <property type="project" value="InterPro"/>
</dbReference>
<dbReference type="SMART" id="SM00342">
    <property type="entry name" value="HTH_ARAC"/>
    <property type="match status" value="1"/>
</dbReference>
<dbReference type="InterPro" id="IPR009057">
    <property type="entry name" value="Homeodomain-like_sf"/>
</dbReference>
<evidence type="ECO:0000313" key="9">
    <source>
        <dbReference type="Proteomes" id="UP000284902"/>
    </source>
</evidence>
<dbReference type="Proteomes" id="UP000285832">
    <property type="component" value="Unassembled WGS sequence"/>
</dbReference>
<dbReference type="PROSITE" id="PS01124">
    <property type="entry name" value="HTH_ARAC_FAMILY_2"/>
    <property type="match status" value="1"/>
</dbReference>
<keyword evidence="2" id="KW-0238">DNA-binding</keyword>
<gene>
    <name evidence="7" type="ORF">DW116_09275</name>
    <name evidence="6" type="ORF">DW672_08735</name>
    <name evidence="5" type="ORF">DXD17_11765</name>
</gene>
<dbReference type="Proteomes" id="UP000284902">
    <property type="component" value="Unassembled WGS sequence"/>
</dbReference>
<protein>
    <submittedName>
        <fullName evidence="5">AraC family transcriptional regulator</fullName>
    </submittedName>
</protein>
<organism evidence="5 8">
    <name type="scientific">[Ruminococcus] lactaris</name>
    <dbReference type="NCBI Taxonomy" id="46228"/>
    <lineage>
        <taxon>Bacteria</taxon>
        <taxon>Bacillati</taxon>
        <taxon>Bacillota</taxon>
        <taxon>Clostridia</taxon>
        <taxon>Lachnospirales</taxon>
        <taxon>Lachnospiraceae</taxon>
        <taxon>Mediterraneibacter</taxon>
    </lineage>
</organism>
<dbReference type="PANTHER" id="PTHR43280:SF34">
    <property type="entry name" value="ARAC-FAMILY TRANSCRIPTIONAL REGULATOR"/>
    <property type="match status" value="1"/>
</dbReference>
<comment type="caution">
    <text evidence="5">The sequence shown here is derived from an EMBL/GenBank/DDBJ whole genome shotgun (WGS) entry which is preliminary data.</text>
</comment>
<dbReference type="SUPFAM" id="SSF46689">
    <property type="entry name" value="Homeodomain-like"/>
    <property type="match status" value="2"/>
</dbReference>
<dbReference type="GO" id="GO:0003700">
    <property type="term" value="F:DNA-binding transcription factor activity"/>
    <property type="evidence" value="ECO:0007669"/>
    <property type="project" value="InterPro"/>
</dbReference>
<dbReference type="Pfam" id="PF02311">
    <property type="entry name" value="AraC_binding"/>
    <property type="match status" value="1"/>
</dbReference>
<dbReference type="InterPro" id="IPR003313">
    <property type="entry name" value="AraC-bd"/>
</dbReference>